<reference evidence="10 12" key="2">
    <citation type="submission" date="2018-08" db="EMBL/GenBank/DDBJ databases">
        <title>Genomic Encyclopedia of Archaeal and Bacterial Type Strains, Phase II (KMG-II): from individual species to whole genera.</title>
        <authorList>
            <person name="Goeker M."/>
        </authorList>
    </citation>
    <scope>NUCLEOTIDE SEQUENCE [LARGE SCALE GENOMIC DNA]</scope>
    <source>
        <strain evidence="10 12">DSM 2261</strain>
    </source>
</reference>
<evidence type="ECO:0000313" key="12">
    <source>
        <dbReference type="Proteomes" id="UP000256345"/>
    </source>
</evidence>
<evidence type="ECO:0000256" key="6">
    <source>
        <dbReference type="SAM" id="MobiDB-lite"/>
    </source>
</evidence>
<reference evidence="9 11" key="1">
    <citation type="submission" date="2015-05" db="EMBL/GenBank/DDBJ databases">
        <title>Genome assembly of Archangium gephyra DSM 2261.</title>
        <authorList>
            <person name="Sharma G."/>
            <person name="Subramanian S."/>
        </authorList>
    </citation>
    <scope>NUCLEOTIDE SEQUENCE [LARGE SCALE GENOMIC DNA]</scope>
    <source>
        <strain evidence="9 11">DSM 2261</strain>
    </source>
</reference>
<name>A0AAC8Q541_9BACT</name>
<evidence type="ECO:0000313" key="10">
    <source>
        <dbReference type="EMBL" id="REG25937.1"/>
    </source>
</evidence>
<comment type="subcellular location">
    <subcellularLocation>
        <location evidence="1">Membrane</location>
        <topology evidence="1">Multi-pass membrane protein</topology>
    </subcellularLocation>
</comment>
<evidence type="ECO:0000256" key="4">
    <source>
        <dbReference type="ARBA" id="ARBA00022989"/>
    </source>
</evidence>
<organism evidence="9 11">
    <name type="scientific">Archangium gephyra</name>
    <dbReference type="NCBI Taxonomy" id="48"/>
    <lineage>
        <taxon>Bacteria</taxon>
        <taxon>Pseudomonadati</taxon>
        <taxon>Myxococcota</taxon>
        <taxon>Myxococcia</taxon>
        <taxon>Myxococcales</taxon>
        <taxon>Cystobacterineae</taxon>
        <taxon>Archangiaceae</taxon>
        <taxon>Archangium</taxon>
    </lineage>
</organism>
<dbReference type="GO" id="GO:0016491">
    <property type="term" value="F:oxidoreductase activity"/>
    <property type="evidence" value="ECO:0007669"/>
    <property type="project" value="TreeGrafter"/>
</dbReference>
<keyword evidence="12" id="KW-1185">Reference proteome</keyword>
<keyword evidence="5 7" id="KW-0472">Membrane</keyword>
<dbReference type="InterPro" id="IPR052601">
    <property type="entry name" value="Plasmalogen_desaturase"/>
</dbReference>
<keyword evidence="3 7" id="KW-0812">Transmembrane</keyword>
<protein>
    <submittedName>
        <fullName evidence="10">Ubiquitin-conjugating enzyme E2 variant</fullName>
    </submittedName>
</protein>
<dbReference type="Pfam" id="PF10520">
    <property type="entry name" value="Lipid_desat"/>
    <property type="match status" value="1"/>
</dbReference>
<dbReference type="EMBL" id="QUMU01000012">
    <property type="protein sequence ID" value="REG25937.1"/>
    <property type="molecule type" value="Genomic_DNA"/>
</dbReference>
<proteinExistence type="inferred from homology"/>
<dbReference type="RefSeq" id="WP_053066313.1">
    <property type="nucleotide sequence ID" value="NZ_CP011509.1"/>
</dbReference>
<sequence>MSVATSTQARPAQWQEKLGVVLFFVLCALLARRVLQAAGSQTVVMIAVSAVLGFVTADLVSGLVHWLFDTWFARTTPVLGKTFVTPFRVHHEDPLDITRHGFVATNGHNCLVSVPVLALALLLPSGPEAPWASSALTFVLMLCLGVFGTNQFHKWSHMQNVSPLVSWLQERGIILGREHHDVHHTAPHTSHYCITTGWLNRPLEAIGFFDGMEKLITAVTGLQPREETMNLPAVTPEAPESTPAPDLATP</sequence>
<dbReference type="PANTHER" id="PTHR48177:SF1">
    <property type="entry name" value="PLASMANYLETHANOLAMINE DESATURASE 1"/>
    <property type="match status" value="1"/>
</dbReference>
<feature type="transmembrane region" description="Helical" evidence="7">
    <location>
        <begin position="131"/>
        <end position="149"/>
    </location>
</feature>
<dbReference type="GO" id="GO:0016020">
    <property type="term" value="C:membrane"/>
    <property type="evidence" value="ECO:0007669"/>
    <property type="project" value="UniProtKB-SubCell"/>
</dbReference>
<gene>
    <name evidence="9" type="ORF">AA314_02400</name>
    <name evidence="10" type="ORF">ATI61_11232</name>
</gene>
<feature type="region of interest" description="Disordered" evidence="6">
    <location>
        <begin position="228"/>
        <end position="250"/>
    </location>
</feature>
<feature type="transmembrane region" description="Helical" evidence="7">
    <location>
        <begin position="12"/>
        <end position="31"/>
    </location>
</feature>
<dbReference type="AlphaFoldDB" id="A0AAC8Q541"/>
<dbReference type="Proteomes" id="UP000256345">
    <property type="component" value="Unassembled WGS sequence"/>
</dbReference>
<evidence type="ECO:0000313" key="9">
    <source>
        <dbReference type="EMBL" id="AKJ00774.1"/>
    </source>
</evidence>
<dbReference type="PANTHER" id="PTHR48177">
    <property type="entry name" value="TRANSMEMBRANE PROTEIN 189"/>
    <property type="match status" value="1"/>
</dbReference>
<dbReference type="KEGG" id="age:AA314_02400"/>
<dbReference type="EMBL" id="CP011509">
    <property type="protein sequence ID" value="AKJ00774.1"/>
    <property type="molecule type" value="Genomic_DNA"/>
</dbReference>
<feature type="domain" description="Lipid desaturase" evidence="8">
    <location>
        <begin position="55"/>
        <end position="226"/>
    </location>
</feature>
<keyword evidence="4 7" id="KW-1133">Transmembrane helix</keyword>
<evidence type="ECO:0000256" key="5">
    <source>
        <dbReference type="ARBA" id="ARBA00023136"/>
    </source>
</evidence>
<evidence type="ECO:0000256" key="1">
    <source>
        <dbReference type="ARBA" id="ARBA00004141"/>
    </source>
</evidence>
<dbReference type="InterPro" id="IPR019547">
    <property type="entry name" value="Lipid_desat"/>
</dbReference>
<evidence type="ECO:0000256" key="3">
    <source>
        <dbReference type="ARBA" id="ARBA00022692"/>
    </source>
</evidence>
<evidence type="ECO:0000259" key="8">
    <source>
        <dbReference type="Pfam" id="PF10520"/>
    </source>
</evidence>
<evidence type="ECO:0000256" key="7">
    <source>
        <dbReference type="SAM" id="Phobius"/>
    </source>
</evidence>
<comment type="similarity">
    <text evidence="2">Belongs to the fatty acid desaturase CarF family.</text>
</comment>
<evidence type="ECO:0000313" key="11">
    <source>
        <dbReference type="Proteomes" id="UP000035579"/>
    </source>
</evidence>
<evidence type="ECO:0000256" key="2">
    <source>
        <dbReference type="ARBA" id="ARBA00007620"/>
    </source>
</evidence>
<accession>A0AAC8Q541</accession>
<feature type="transmembrane region" description="Helical" evidence="7">
    <location>
        <begin position="43"/>
        <end position="68"/>
    </location>
</feature>
<dbReference type="Proteomes" id="UP000035579">
    <property type="component" value="Chromosome"/>
</dbReference>